<accession>A0A7C8MKJ6</accession>
<dbReference type="InParanoid" id="A0A7C8MKJ6"/>
<feature type="compositionally biased region" description="Basic and acidic residues" evidence="2">
    <location>
        <begin position="23"/>
        <end position="70"/>
    </location>
</feature>
<dbReference type="AlphaFoldDB" id="A0A7C8MKJ6"/>
<evidence type="ECO:0000256" key="2">
    <source>
        <dbReference type="SAM" id="MobiDB-lite"/>
    </source>
</evidence>
<protein>
    <submittedName>
        <fullName evidence="3">Uncharacterized protein</fullName>
    </submittedName>
</protein>
<feature type="region of interest" description="Disordered" evidence="2">
    <location>
        <begin position="1"/>
        <end position="111"/>
    </location>
</feature>
<sequence>MAPNWAMGNSYGDDRRHSTSRGESYRPGERERPQAPRRDSRDGRYRNDTGDIRSPHETRNPREYRRDNEPSRPYNDANPNTNANPNPKIPDGPRKMTNHAVGGAPEKSSDELQFKRINVDKHLATNSMSGTAPAPVMPKAKNPELQDVFENAYNLGEKSNKRLLLSMRKKKAVQENAQRQLEKEKFEKSAKSYAPFIGQSNRFNTIDSTLDEQFEAADDDYRHTLERFVACLALMSQPPATNTQDPAIAVLEAKLEQVSQLMAEQTEQIQSLLKENKKYSALKSDHDALQLNVRALEDTILHLQSQHTNTDSENKSLRKQLEDLQSNTKENLKLSQSQLNELRNQFTKATEDLNSFKVGLENRITGIEAKLDDFTDYDDVKRKIDELDVVTVNEVCSTWVDNDLKTKLEEYSLHRQDDSSTQEAVRSLRQEVNSLQDSYAAISRPDKRIDLSMETIEAAISTKISAAEKSMSEDVEKLCQGRDDIYGGFIDDAIARIAVLEHGTPKHEGLEKRVQSLEEWKVEHTASVDRNQSPTLADRVTQLEGKKFGHRVDRIDLNVGDLNRKYETLAGKIVTSEWVDHRVRELFDGVHLDSINDAKVLQHKILAMENAIKTIEHATRTLDGQFQNLSTKQLAENIVQLANPGIEQRLGRLESKTNHHDGIVSRHTDQLGQFLDLVRAWKPGEKRTASPSHLDEPSKRRRLETNGRHPSPLQQQQQLNSPSRHPSA</sequence>
<keyword evidence="1" id="KW-0175">Coiled coil</keyword>
<feature type="coiled-coil region" evidence="1">
    <location>
        <begin position="248"/>
        <end position="352"/>
    </location>
</feature>
<feature type="region of interest" description="Disordered" evidence="2">
    <location>
        <begin position="682"/>
        <end position="728"/>
    </location>
</feature>
<dbReference type="EMBL" id="WUBL01000073">
    <property type="protein sequence ID" value="KAF2967132.1"/>
    <property type="molecule type" value="Genomic_DNA"/>
</dbReference>
<evidence type="ECO:0000313" key="3">
    <source>
        <dbReference type="EMBL" id="KAF2967132.1"/>
    </source>
</evidence>
<name>A0A7C8MKJ6_9PEZI</name>
<reference evidence="3 4" key="1">
    <citation type="submission" date="2019-12" db="EMBL/GenBank/DDBJ databases">
        <title>Draft genome sequence of the ascomycete Xylaria multiplex DSM 110363.</title>
        <authorList>
            <person name="Buettner E."/>
            <person name="Kellner H."/>
        </authorList>
    </citation>
    <scope>NUCLEOTIDE SEQUENCE [LARGE SCALE GENOMIC DNA]</scope>
    <source>
        <strain evidence="3 4">DSM 110363</strain>
    </source>
</reference>
<dbReference type="OrthoDB" id="10254988at2759"/>
<keyword evidence="4" id="KW-1185">Reference proteome</keyword>
<feature type="compositionally biased region" description="Low complexity" evidence="2">
    <location>
        <begin position="73"/>
        <end position="86"/>
    </location>
</feature>
<dbReference type="Gene3D" id="1.10.287.1490">
    <property type="match status" value="1"/>
</dbReference>
<gene>
    <name evidence="3" type="ORF">GQX73_g6449</name>
</gene>
<feature type="compositionally biased region" description="Basic and acidic residues" evidence="2">
    <location>
        <begin position="682"/>
        <end position="707"/>
    </location>
</feature>
<dbReference type="Proteomes" id="UP000481858">
    <property type="component" value="Unassembled WGS sequence"/>
</dbReference>
<feature type="compositionally biased region" description="Low complexity" evidence="2">
    <location>
        <begin position="710"/>
        <end position="728"/>
    </location>
</feature>
<comment type="caution">
    <text evidence="3">The sequence shown here is derived from an EMBL/GenBank/DDBJ whole genome shotgun (WGS) entry which is preliminary data.</text>
</comment>
<evidence type="ECO:0000313" key="4">
    <source>
        <dbReference type="Proteomes" id="UP000481858"/>
    </source>
</evidence>
<evidence type="ECO:0000256" key="1">
    <source>
        <dbReference type="SAM" id="Coils"/>
    </source>
</evidence>
<organism evidence="3 4">
    <name type="scientific">Xylaria multiplex</name>
    <dbReference type="NCBI Taxonomy" id="323545"/>
    <lineage>
        <taxon>Eukaryota</taxon>
        <taxon>Fungi</taxon>
        <taxon>Dikarya</taxon>
        <taxon>Ascomycota</taxon>
        <taxon>Pezizomycotina</taxon>
        <taxon>Sordariomycetes</taxon>
        <taxon>Xylariomycetidae</taxon>
        <taxon>Xylariales</taxon>
        <taxon>Xylariaceae</taxon>
        <taxon>Xylaria</taxon>
    </lineage>
</organism>
<proteinExistence type="predicted"/>